<dbReference type="EMBL" id="FQUO01000002">
    <property type="protein sequence ID" value="SHE72009.1"/>
    <property type="molecule type" value="Genomic_DNA"/>
</dbReference>
<dbReference type="Proteomes" id="UP000184368">
    <property type="component" value="Unassembled WGS sequence"/>
</dbReference>
<gene>
    <name evidence="1" type="ORF">SAMN05444008_102369</name>
</gene>
<evidence type="ECO:0000313" key="1">
    <source>
        <dbReference type="EMBL" id="SHE72009.1"/>
    </source>
</evidence>
<proteinExistence type="predicted"/>
<dbReference type="AlphaFoldDB" id="A0A1M4VSR5"/>
<reference evidence="1 2" key="1">
    <citation type="submission" date="2016-11" db="EMBL/GenBank/DDBJ databases">
        <authorList>
            <person name="Jaros S."/>
            <person name="Januszkiewicz K."/>
            <person name="Wedrychowicz H."/>
        </authorList>
    </citation>
    <scope>NUCLEOTIDE SEQUENCE [LARGE SCALE GENOMIC DNA]</scope>
    <source>
        <strain evidence="1 2">DSM 26897</strain>
    </source>
</reference>
<protein>
    <submittedName>
        <fullName evidence="1">Uncharacterized protein</fullName>
    </submittedName>
</protein>
<evidence type="ECO:0000313" key="2">
    <source>
        <dbReference type="Proteomes" id="UP000184368"/>
    </source>
</evidence>
<sequence>MKRILYLVFVLALTSCNKDVQPDSKLYRQVLPSGMIIYHTSDTKHICVYPDDFERVQTKCMYRNSIPVPKFKKYVTPSGIAVYYVDTLIFF</sequence>
<keyword evidence="2" id="KW-1185">Reference proteome</keyword>
<accession>A0A1M4VSR5</accession>
<organism evidence="1 2">
    <name type="scientific">Cnuella takakiae</name>
    <dbReference type="NCBI Taxonomy" id="1302690"/>
    <lineage>
        <taxon>Bacteria</taxon>
        <taxon>Pseudomonadati</taxon>
        <taxon>Bacteroidota</taxon>
        <taxon>Chitinophagia</taxon>
        <taxon>Chitinophagales</taxon>
        <taxon>Chitinophagaceae</taxon>
        <taxon>Cnuella</taxon>
    </lineage>
</organism>
<dbReference type="PROSITE" id="PS51257">
    <property type="entry name" value="PROKAR_LIPOPROTEIN"/>
    <property type="match status" value="1"/>
</dbReference>
<name>A0A1M4VSR5_9BACT</name>